<accession>A0A0N4UWZ9</accession>
<feature type="domain" description="C-type lectin" evidence="1">
    <location>
        <begin position="186"/>
        <end position="292"/>
    </location>
</feature>
<organism evidence="4">
    <name type="scientific">Enterobius vermicularis</name>
    <name type="common">Human pinworm</name>
    <dbReference type="NCBI Taxonomy" id="51028"/>
    <lineage>
        <taxon>Eukaryota</taxon>
        <taxon>Metazoa</taxon>
        <taxon>Ecdysozoa</taxon>
        <taxon>Nematoda</taxon>
        <taxon>Chromadorea</taxon>
        <taxon>Rhabditida</taxon>
        <taxon>Spirurina</taxon>
        <taxon>Oxyuridomorpha</taxon>
        <taxon>Oxyuroidea</taxon>
        <taxon>Oxyuridae</taxon>
        <taxon>Enterobius</taxon>
    </lineage>
</organism>
<dbReference type="Proteomes" id="UP000274131">
    <property type="component" value="Unassembled WGS sequence"/>
</dbReference>
<dbReference type="InterPro" id="IPR050828">
    <property type="entry name" value="C-type_lectin/matrix_domain"/>
</dbReference>
<dbReference type="AlphaFoldDB" id="A0A0N4UWZ9"/>
<evidence type="ECO:0000313" key="3">
    <source>
        <dbReference type="Proteomes" id="UP000274131"/>
    </source>
</evidence>
<dbReference type="EMBL" id="UXUI01007260">
    <property type="protein sequence ID" value="VDD86601.1"/>
    <property type="molecule type" value="Genomic_DNA"/>
</dbReference>
<dbReference type="SMART" id="SM00034">
    <property type="entry name" value="CLECT"/>
    <property type="match status" value="1"/>
</dbReference>
<dbReference type="WBParaSite" id="EVEC_0000203601-mRNA-1">
    <property type="protein sequence ID" value="EVEC_0000203601-mRNA-1"/>
    <property type="gene ID" value="EVEC_0000203601"/>
</dbReference>
<evidence type="ECO:0000313" key="2">
    <source>
        <dbReference type="EMBL" id="VDD86601.1"/>
    </source>
</evidence>
<dbReference type="PANTHER" id="PTHR45710">
    <property type="entry name" value="C-TYPE LECTIN DOMAIN-CONTAINING PROTEIN 180"/>
    <property type="match status" value="1"/>
</dbReference>
<dbReference type="PROSITE" id="PS50041">
    <property type="entry name" value="C_TYPE_LECTIN_2"/>
    <property type="match status" value="1"/>
</dbReference>
<sequence length="340" mass="39605">MQHFNKRNKISCKAEQNLQPTVQHDKGLDTSRKCPWYAEQKIHEIYSSEVIAENYGKWHYCLIDVRVKNGETTSLDNSVKYCHNAFNGRLLSFTSIREYIFLHGYFYSPIKRGRPHVTTGPVEKELLYHLADSNITTLSVDPAVETFLVPLPPETTFFFLRDTPNFIMVFYLPDVKHLCRPLWTYFDGMCYKAGEENYHHYNAKKYCSFMDKSRLAILYEEKSLHKFLSLATPGKRYWIGLKYEGDRYVWEDGRPYTLKPLPPPSNSEQLVQLTSEGFQLANKGAIAQPLCEYKSSVSLVDKSSIQRFACKKYFKPVKEFEDETFSGLKSRSQRGQLHYG</sequence>
<evidence type="ECO:0000259" key="1">
    <source>
        <dbReference type="PROSITE" id="PS50041"/>
    </source>
</evidence>
<gene>
    <name evidence="2" type="ORF">EVEC_LOCUS1744</name>
</gene>
<dbReference type="PANTHER" id="PTHR45710:SF26">
    <property type="entry name" value="RH26557P"/>
    <property type="match status" value="1"/>
</dbReference>
<name>A0A0N4UWZ9_ENTVE</name>
<dbReference type="InterPro" id="IPR016187">
    <property type="entry name" value="CTDL_fold"/>
</dbReference>
<proteinExistence type="predicted"/>
<protein>
    <submittedName>
        <fullName evidence="4">C-type lectin domain-containing protein</fullName>
    </submittedName>
</protein>
<reference evidence="2 3" key="2">
    <citation type="submission" date="2018-10" db="EMBL/GenBank/DDBJ databases">
        <authorList>
            <consortium name="Pathogen Informatics"/>
        </authorList>
    </citation>
    <scope>NUCLEOTIDE SEQUENCE [LARGE SCALE GENOMIC DNA]</scope>
</reference>
<keyword evidence="3" id="KW-1185">Reference proteome</keyword>
<dbReference type="Gene3D" id="3.10.100.10">
    <property type="entry name" value="Mannose-Binding Protein A, subunit A"/>
    <property type="match status" value="1"/>
</dbReference>
<dbReference type="Pfam" id="PF00059">
    <property type="entry name" value="Lectin_C"/>
    <property type="match status" value="1"/>
</dbReference>
<reference evidence="4" key="1">
    <citation type="submission" date="2017-02" db="UniProtKB">
        <authorList>
            <consortium name="WormBaseParasite"/>
        </authorList>
    </citation>
    <scope>IDENTIFICATION</scope>
</reference>
<dbReference type="SUPFAM" id="SSF56436">
    <property type="entry name" value="C-type lectin-like"/>
    <property type="match status" value="1"/>
</dbReference>
<dbReference type="InterPro" id="IPR001304">
    <property type="entry name" value="C-type_lectin-like"/>
</dbReference>
<dbReference type="InterPro" id="IPR016186">
    <property type="entry name" value="C-type_lectin-like/link_sf"/>
</dbReference>
<evidence type="ECO:0000313" key="4">
    <source>
        <dbReference type="WBParaSite" id="EVEC_0000203601-mRNA-1"/>
    </source>
</evidence>